<gene>
    <name evidence="3" type="ORF">RJT34_21752</name>
</gene>
<dbReference type="GO" id="GO:0031559">
    <property type="term" value="F:oxidosqualene cyclase activity"/>
    <property type="evidence" value="ECO:0007669"/>
    <property type="project" value="UniProtKB-ARBA"/>
</dbReference>
<reference evidence="3 4" key="1">
    <citation type="submission" date="2024-01" db="EMBL/GenBank/DDBJ databases">
        <title>The genomes of 5 underutilized Papilionoideae crops provide insights into root nodulation and disease resistance.</title>
        <authorList>
            <person name="Yuan L."/>
        </authorList>
    </citation>
    <scope>NUCLEOTIDE SEQUENCE [LARGE SCALE GENOMIC DNA]</scope>
    <source>
        <strain evidence="3">LY-2023</strain>
        <tissue evidence="3">Leaf</tissue>
    </source>
</reference>
<dbReference type="EMBL" id="JAYKXN010000005">
    <property type="protein sequence ID" value="KAK7286623.1"/>
    <property type="molecule type" value="Genomic_DNA"/>
</dbReference>
<sequence length="246" mass="27886">MENPNSEAYKYHISRIKGYLWVAEDGMKMQKVDQCQGYNGSQFWDVALSVQAILATNLEDEYDCTAEGLKAAILLSNLPFETVGKGVETKQLYDAVNYILSITSTSWLDHFALPHHYRIQMVDLHPTSSQDLMHGWMYVECTSAAIQSLALFTQRYPGHRRKEIETCINKAAKYIESIQLADGSWYGSWGICYTCGTWFGIKGLMAAGKRYTQIWKETSHVVNTAWAMLALIEAGQAQRDPTPLHR</sequence>
<dbReference type="InterPro" id="IPR008930">
    <property type="entry name" value="Terpenoid_cyclase/PrenylTrfase"/>
</dbReference>
<name>A0AAN9P5X0_CLITE</name>
<evidence type="ECO:0000256" key="1">
    <source>
        <dbReference type="ARBA" id="ARBA00022737"/>
    </source>
</evidence>
<keyword evidence="4" id="KW-1185">Reference proteome</keyword>
<protein>
    <recommendedName>
        <fullName evidence="2">Squalene cyclase C-terminal domain-containing protein</fullName>
    </recommendedName>
</protein>
<evidence type="ECO:0000313" key="4">
    <source>
        <dbReference type="Proteomes" id="UP001359559"/>
    </source>
</evidence>
<accession>A0AAN9P5X0</accession>
<organism evidence="3 4">
    <name type="scientific">Clitoria ternatea</name>
    <name type="common">Butterfly pea</name>
    <dbReference type="NCBI Taxonomy" id="43366"/>
    <lineage>
        <taxon>Eukaryota</taxon>
        <taxon>Viridiplantae</taxon>
        <taxon>Streptophyta</taxon>
        <taxon>Embryophyta</taxon>
        <taxon>Tracheophyta</taxon>
        <taxon>Spermatophyta</taxon>
        <taxon>Magnoliopsida</taxon>
        <taxon>eudicotyledons</taxon>
        <taxon>Gunneridae</taxon>
        <taxon>Pentapetalae</taxon>
        <taxon>rosids</taxon>
        <taxon>fabids</taxon>
        <taxon>Fabales</taxon>
        <taxon>Fabaceae</taxon>
        <taxon>Papilionoideae</taxon>
        <taxon>50 kb inversion clade</taxon>
        <taxon>NPAAA clade</taxon>
        <taxon>indigoferoid/millettioid clade</taxon>
        <taxon>Phaseoleae</taxon>
        <taxon>Clitoria</taxon>
    </lineage>
</organism>
<dbReference type="AlphaFoldDB" id="A0AAN9P5X0"/>
<dbReference type="SUPFAM" id="SSF48239">
    <property type="entry name" value="Terpenoid cyclases/Protein prenyltransferases"/>
    <property type="match status" value="1"/>
</dbReference>
<dbReference type="PANTHER" id="PTHR11764">
    <property type="entry name" value="TERPENE CYCLASE/MUTASE FAMILY MEMBER"/>
    <property type="match status" value="1"/>
</dbReference>
<dbReference type="Gene3D" id="1.50.10.20">
    <property type="match status" value="1"/>
</dbReference>
<dbReference type="InterPro" id="IPR018333">
    <property type="entry name" value="Squalene_cyclase"/>
</dbReference>
<comment type="caution">
    <text evidence="3">The sequence shown here is derived from an EMBL/GenBank/DDBJ whole genome shotgun (WGS) entry which is preliminary data.</text>
</comment>
<proteinExistence type="predicted"/>
<dbReference type="Proteomes" id="UP001359559">
    <property type="component" value="Unassembled WGS sequence"/>
</dbReference>
<keyword evidence="1" id="KW-0677">Repeat</keyword>
<dbReference type="InterPro" id="IPR032696">
    <property type="entry name" value="SQ_cyclase_C"/>
</dbReference>
<evidence type="ECO:0000313" key="3">
    <source>
        <dbReference type="EMBL" id="KAK7286623.1"/>
    </source>
</evidence>
<dbReference type="GO" id="GO:0005811">
    <property type="term" value="C:lipid droplet"/>
    <property type="evidence" value="ECO:0007669"/>
    <property type="project" value="InterPro"/>
</dbReference>
<dbReference type="PANTHER" id="PTHR11764:SF44">
    <property type="entry name" value="LANOSTEROL SYNTHASE"/>
    <property type="match status" value="1"/>
</dbReference>
<dbReference type="GO" id="GO:0016104">
    <property type="term" value="P:triterpenoid biosynthetic process"/>
    <property type="evidence" value="ECO:0007669"/>
    <property type="project" value="InterPro"/>
</dbReference>
<evidence type="ECO:0000259" key="2">
    <source>
        <dbReference type="Pfam" id="PF13243"/>
    </source>
</evidence>
<feature type="domain" description="Squalene cyclase C-terminal" evidence="2">
    <location>
        <begin position="162"/>
        <end position="212"/>
    </location>
</feature>
<dbReference type="Pfam" id="PF13243">
    <property type="entry name" value="SQHop_cyclase_C"/>
    <property type="match status" value="1"/>
</dbReference>